<sequence length="125" mass="13751">MGKSTATYWNPLNPENQERWAPIKGLEGVAEELTLSADPVTGEYTRLTRFLPGADTSSFGGKSHSYPEEVFIVSGRLYDRAFDMWLEAGHYASRPPGEVHGPFKTDVGCVVLEVSFPNRVSSDIG</sequence>
<evidence type="ECO:0000313" key="2">
    <source>
        <dbReference type="EMBL" id="ALA58738.1"/>
    </source>
</evidence>
<dbReference type="KEGG" id="nmv:NITMOv2_2323"/>
<dbReference type="Gene3D" id="2.60.120.10">
    <property type="entry name" value="Jelly Rolls"/>
    <property type="match status" value="1"/>
</dbReference>
<dbReference type="EMBL" id="CP011801">
    <property type="protein sequence ID" value="ALA58738.1"/>
    <property type="molecule type" value="Genomic_DNA"/>
</dbReference>
<dbReference type="OrthoDB" id="9793147at2"/>
<dbReference type="RefSeq" id="WP_083447932.1">
    <property type="nucleotide sequence ID" value="NZ_CP011801.1"/>
</dbReference>
<evidence type="ECO:0000259" key="1">
    <source>
        <dbReference type="Pfam" id="PF12973"/>
    </source>
</evidence>
<name>A0A0K2GCR3_NITMO</name>
<dbReference type="Pfam" id="PF12973">
    <property type="entry name" value="Cupin_7"/>
    <property type="match status" value="1"/>
</dbReference>
<feature type="domain" description="ChrR-like cupin" evidence="1">
    <location>
        <begin position="17"/>
        <end position="111"/>
    </location>
</feature>
<organism evidence="2 3">
    <name type="scientific">Nitrospira moscoviensis</name>
    <dbReference type="NCBI Taxonomy" id="42253"/>
    <lineage>
        <taxon>Bacteria</taxon>
        <taxon>Pseudomonadati</taxon>
        <taxon>Nitrospirota</taxon>
        <taxon>Nitrospiria</taxon>
        <taxon>Nitrospirales</taxon>
        <taxon>Nitrospiraceae</taxon>
        <taxon>Nitrospira</taxon>
    </lineage>
</organism>
<dbReference type="InterPro" id="IPR025979">
    <property type="entry name" value="ChrR-like_cupin_dom"/>
</dbReference>
<dbReference type="InterPro" id="IPR011051">
    <property type="entry name" value="RmlC_Cupin_sf"/>
</dbReference>
<gene>
    <name evidence="2" type="ORF">NITMOv2_2323</name>
</gene>
<dbReference type="STRING" id="42253.NITMOv2_2323"/>
<protein>
    <recommendedName>
        <fullName evidence="1">ChrR-like cupin domain-containing protein</fullName>
    </recommendedName>
</protein>
<dbReference type="AlphaFoldDB" id="A0A0K2GCR3"/>
<reference evidence="2 3" key="1">
    <citation type="journal article" date="2015" name="Proc. Natl. Acad. Sci. U.S.A.">
        <title>Expanded metabolic versatility of ubiquitous nitrite-oxidizing bacteria from the genus Nitrospira.</title>
        <authorList>
            <person name="Koch H."/>
            <person name="Lucker S."/>
            <person name="Albertsen M."/>
            <person name="Kitzinger K."/>
            <person name="Herbold C."/>
            <person name="Spieck E."/>
            <person name="Nielsen P.H."/>
            <person name="Wagner M."/>
            <person name="Daims H."/>
        </authorList>
    </citation>
    <scope>NUCLEOTIDE SEQUENCE [LARGE SCALE GENOMIC DNA]</scope>
    <source>
        <strain evidence="2 3">NSP M-1</strain>
    </source>
</reference>
<accession>A0A0K2GCR3</accession>
<dbReference type="Proteomes" id="UP000069205">
    <property type="component" value="Chromosome"/>
</dbReference>
<evidence type="ECO:0000313" key="3">
    <source>
        <dbReference type="Proteomes" id="UP000069205"/>
    </source>
</evidence>
<dbReference type="InterPro" id="IPR014710">
    <property type="entry name" value="RmlC-like_jellyroll"/>
</dbReference>
<dbReference type="PATRIC" id="fig|42253.5.peg.2290"/>
<keyword evidence="3" id="KW-1185">Reference proteome</keyword>
<dbReference type="SUPFAM" id="SSF51182">
    <property type="entry name" value="RmlC-like cupins"/>
    <property type="match status" value="1"/>
</dbReference>
<proteinExistence type="predicted"/>